<gene>
    <name evidence="4" type="ORF">JM658_11100</name>
</gene>
<reference evidence="4 5" key="1">
    <citation type="submission" date="2021-01" db="EMBL/GenBank/DDBJ databases">
        <title>Genome sequencing of Joostella atrarenae M1-2 (= KCTC 23194).</title>
        <authorList>
            <person name="Zakaria M.R."/>
            <person name="Lam M.Q."/>
            <person name="Chong C.S."/>
        </authorList>
    </citation>
    <scope>NUCLEOTIDE SEQUENCE [LARGE SCALE GENOMIC DNA]</scope>
    <source>
        <strain evidence="4 5">M1-2</strain>
    </source>
</reference>
<feature type="transmembrane region" description="Helical" evidence="1">
    <location>
        <begin position="71"/>
        <end position="91"/>
    </location>
</feature>
<evidence type="ECO:0000313" key="5">
    <source>
        <dbReference type="Proteomes" id="UP000829517"/>
    </source>
</evidence>
<dbReference type="Pfam" id="PF16344">
    <property type="entry name" value="FecR_C"/>
    <property type="match status" value="1"/>
</dbReference>
<dbReference type="EMBL" id="JAETXX010000007">
    <property type="protein sequence ID" value="MCF8715376.1"/>
    <property type="molecule type" value="Genomic_DNA"/>
</dbReference>
<dbReference type="Pfam" id="PF04773">
    <property type="entry name" value="FecR"/>
    <property type="match status" value="1"/>
</dbReference>
<name>A0ABS9J4L6_9FLAO</name>
<accession>A0ABS9J4L6</accession>
<keyword evidence="1" id="KW-0472">Membrane</keyword>
<dbReference type="Gene3D" id="2.60.120.1440">
    <property type="match status" value="1"/>
</dbReference>
<keyword evidence="1" id="KW-1133">Transmembrane helix</keyword>
<evidence type="ECO:0000259" key="2">
    <source>
        <dbReference type="Pfam" id="PF04773"/>
    </source>
</evidence>
<keyword evidence="1" id="KW-0812">Transmembrane</keyword>
<dbReference type="InterPro" id="IPR006860">
    <property type="entry name" value="FecR"/>
</dbReference>
<feature type="domain" description="FecR protein" evidence="2">
    <location>
        <begin position="105"/>
        <end position="200"/>
    </location>
</feature>
<feature type="domain" description="Protein FecR C-terminal" evidence="3">
    <location>
        <begin position="247"/>
        <end position="316"/>
    </location>
</feature>
<dbReference type="InterPro" id="IPR032508">
    <property type="entry name" value="FecR_C"/>
</dbReference>
<comment type="caution">
    <text evidence="4">The sequence shown here is derived from an EMBL/GenBank/DDBJ whole genome shotgun (WGS) entry which is preliminary data.</text>
</comment>
<dbReference type="Proteomes" id="UP000829517">
    <property type="component" value="Unassembled WGS sequence"/>
</dbReference>
<evidence type="ECO:0000313" key="4">
    <source>
        <dbReference type="EMBL" id="MCF8715376.1"/>
    </source>
</evidence>
<proteinExistence type="predicted"/>
<dbReference type="PANTHER" id="PTHR30273:SF2">
    <property type="entry name" value="PROTEIN FECR"/>
    <property type="match status" value="1"/>
</dbReference>
<organism evidence="4 5">
    <name type="scientific">Joostella atrarenae</name>
    <dbReference type="NCBI Taxonomy" id="679257"/>
    <lineage>
        <taxon>Bacteria</taxon>
        <taxon>Pseudomonadati</taxon>
        <taxon>Bacteroidota</taxon>
        <taxon>Flavobacteriia</taxon>
        <taxon>Flavobacteriales</taxon>
        <taxon>Flavobacteriaceae</taxon>
        <taxon>Joostella</taxon>
    </lineage>
</organism>
<dbReference type="PANTHER" id="PTHR30273">
    <property type="entry name" value="PERIPLASMIC SIGNAL SENSOR AND SIGMA FACTOR ACTIVATOR FECR-RELATED"/>
    <property type="match status" value="1"/>
</dbReference>
<dbReference type="PIRSF" id="PIRSF018266">
    <property type="entry name" value="FecR"/>
    <property type="match status" value="1"/>
</dbReference>
<protein>
    <submittedName>
        <fullName evidence="4">DUF4974 domain-containing protein</fullName>
    </submittedName>
</protein>
<dbReference type="Gene3D" id="3.55.50.30">
    <property type="match status" value="1"/>
</dbReference>
<evidence type="ECO:0000259" key="3">
    <source>
        <dbReference type="Pfam" id="PF16344"/>
    </source>
</evidence>
<dbReference type="RefSeq" id="WP_236959341.1">
    <property type="nucleotide sequence ID" value="NZ_JAETXX010000007.1"/>
</dbReference>
<dbReference type="InterPro" id="IPR012373">
    <property type="entry name" value="Ferrdict_sens_TM"/>
</dbReference>
<evidence type="ECO:0000256" key="1">
    <source>
        <dbReference type="SAM" id="Phobius"/>
    </source>
</evidence>
<keyword evidence="5" id="KW-1185">Reference proteome</keyword>
<sequence length="320" mass="37198">MDEKSLIKFIQNKGDKTFKKEVINWINSSKENKEKFNEIKAIYVARFDDENNIDIPNQYKRFKKRISIRKYSYRIAAAITILILTSSAIFLSSKSDNIFTQEEYYATGIGEQKEFILKDGSKIQLNSDSKLIITSSFNESDRTVKLFGEAFFEVARNEKKPFIVDTEQGFKVKVLGTTFNVKAYDNDPTAQTTLLSGKVEIYKRHKSIPEVTLKPKQKVVFNKTGKTIALYKNVSTQKSTSWRNGILTFDNTSFSEVIKDLERWYNVTITIEDPSIKNYSFSGKFMRNNKVQEVLEIIKTSSPIEYNYDIEKQKIIFRKR</sequence>